<protein>
    <submittedName>
        <fullName evidence="2">Uncharacterized protein</fullName>
    </submittedName>
</protein>
<evidence type="ECO:0000256" key="1">
    <source>
        <dbReference type="SAM" id="SignalP"/>
    </source>
</evidence>
<gene>
    <name evidence="2" type="ORF">IV203_037977</name>
</gene>
<reference evidence="2" key="2">
    <citation type="submission" date="2021-04" db="EMBL/GenBank/DDBJ databases">
        <authorList>
            <person name="Podell S."/>
        </authorList>
    </citation>
    <scope>NUCLEOTIDE SEQUENCE</scope>
    <source>
        <strain evidence="2">Hildebrandi</strain>
    </source>
</reference>
<evidence type="ECO:0000313" key="2">
    <source>
        <dbReference type="EMBL" id="KAG7364775.1"/>
    </source>
</evidence>
<feature type="chain" id="PRO_5039930986" evidence="1">
    <location>
        <begin position="20"/>
        <end position="236"/>
    </location>
</feature>
<accession>A0A9K3LLR1</accession>
<organism evidence="2 3">
    <name type="scientific">Nitzschia inconspicua</name>
    <dbReference type="NCBI Taxonomy" id="303405"/>
    <lineage>
        <taxon>Eukaryota</taxon>
        <taxon>Sar</taxon>
        <taxon>Stramenopiles</taxon>
        <taxon>Ochrophyta</taxon>
        <taxon>Bacillariophyta</taxon>
        <taxon>Bacillariophyceae</taxon>
        <taxon>Bacillariophycidae</taxon>
        <taxon>Bacillariales</taxon>
        <taxon>Bacillariaceae</taxon>
        <taxon>Nitzschia</taxon>
    </lineage>
</organism>
<comment type="caution">
    <text evidence="2">The sequence shown here is derived from an EMBL/GenBank/DDBJ whole genome shotgun (WGS) entry which is preliminary data.</text>
</comment>
<keyword evidence="1" id="KW-0732">Signal</keyword>
<dbReference type="Proteomes" id="UP000693970">
    <property type="component" value="Unassembled WGS sequence"/>
</dbReference>
<name>A0A9K3LLR1_9STRA</name>
<sequence>MKFSLATTTLVALVSSVSAFAPSHHQQQRTTTTKSIHDKVAKNSQLQAVVTGVKGKPAASREEDLMLTLQVIMDHEQRSTTVSKEQYVQQVEKAKKESDNASDPVDVSVPYDAAARLAYEASDKSVTFEEFEVKYLADAVALVKSKQPVDLSIPYDAAAKLAYEQSDKSMSFADFKPKYLAEAVELVKSKQPVDLSIPYDAAAKLAYEKSDKSMPFPEFEKKYKADAVADVIAKRK</sequence>
<reference evidence="2" key="1">
    <citation type="journal article" date="2021" name="Sci. Rep.">
        <title>Diploid genomic architecture of Nitzschia inconspicua, an elite biomass production diatom.</title>
        <authorList>
            <person name="Oliver A."/>
            <person name="Podell S."/>
            <person name="Pinowska A."/>
            <person name="Traller J.C."/>
            <person name="Smith S.R."/>
            <person name="McClure R."/>
            <person name="Beliaev A."/>
            <person name="Bohutskyi P."/>
            <person name="Hill E.A."/>
            <person name="Rabines A."/>
            <person name="Zheng H."/>
            <person name="Allen L.Z."/>
            <person name="Kuo A."/>
            <person name="Grigoriev I.V."/>
            <person name="Allen A.E."/>
            <person name="Hazlebeck D."/>
            <person name="Allen E.E."/>
        </authorList>
    </citation>
    <scope>NUCLEOTIDE SEQUENCE</scope>
    <source>
        <strain evidence="2">Hildebrandi</strain>
    </source>
</reference>
<evidence type="ECO:0000313" key="3">
    <source>
        <dbReference type="Proteomes" id="UP000693970"/>
    </source>
</evidence>
<dbReference type="OrthoDB" id="40576at2759"/>
<dbReference type="EMBL" id="JAGRRH010000009">
    <property type="protein sequence ID" value="KAG7364775.1"/>
    <property type="molecule type" value="Genomic_DNA"/>
</dbReference>
<feature type="signal peptide" evidence="1">
    <location>
        <begin position="1"/>
        <end position="19"/>
    </location>
</feature>
<keyword evidence="3" id="KW-1185">Reference proteome</keyword>
<proteinExistence type="predicted"/>
<dbReference type="AlphaFoldDB" id="A0A9K3LLR1"/>